<evidence type="ECO:0000256" key="1">
    <source>
        <dbReference type="ARBA" id="ARBA00004141"/>
    </source>
</evidence>
<evidence type="ECO:0008006" key="9">
    <source>
        <dbReference type="Google" id="ProtNLM"/>
    </source>
</evidence>
<name>A0A7R9R2E8_9ACAR</name>
<keyword evidence="8" id="KW-1185">Reference proteome</keyword>
<dbReference type="PANTHER" id="PTHR11266">
    <property type="entry name" value="PEROXISOMAL MEMBRANE PROTEIN 2, PXMP2 MPV17"/>
    <property type="match status" value="1"/>
</dbReference>
<organism evidence="7">
    <name type="scientific">Oppiella nova</name>
    <dbReference type="NCBI Taxonomy" id="334625"/>
    <lineage>
        <taxon>Eukaryota</taxon>
        <taxon>Metazoa</taxon>
        <taxon>Ecdysozoa</taxon>
        <taxon>Arthropoda</taxon>
        <taxon>Chelicerata</taxon>
        <taxon>Arachnida</taxon>
        <taxon>Acari</taxon>
        <taxon>Acariformes</taxon>
        <taxon>Sarcoptiformes</taxon>
        <taxon>Oribatida</taxon>
        <taxon>Brachypylina</taxon>
        <taxon>Oppioidea</taxon>
        <taxon>Oppiidae</taxon>
        <taxon>Oppiella</taxon>
    </lineage>
</organism>
<keyword evidence="5 6" id="KW-0472">Membrane</keyword>
<comment type="similarity">
    <text evidence="2 6">Belongs to the peroxisomal membrane protein PXMP2/4 family.</text>
</comment>
<comment type="subcellular location">
    <subcellularLocation>
        <location evidence="1">Membrane</location>
        <topology evidence="1">Multi-pass membrane protein</topology>
    </subcellularLocation>
</comment>
<feature type="transmembrane region" description="Helical" evidence="6">
    <location>
        <begin position="67"/>
        <end position="89"/>
    </location>
</feature>
<gene>
    <name evidence="7" type="ORF">ONB1V03_LOCUS22547</name>
</gene>
<dbReference type="Pfam" id="PF04117">
    <property type="entry name" value="Mpv17_PMP22"/>
    <property type="match status" value="1"/>
</dbReference>
<dbReference type="InterPro" id="IPR007248">
    <property type="entry name" value="Mpv17_PMP22"/>
</dbReference>
<accession>A0A7R9R2E8</accession>
<dbReference type="EMBL" id="CAJPVJ010051109">
    <property type="protein sequence ID" value="CAG2183126.1"/>
    <property type="molecule type" value="Genomic_DNA"/>
</dbReference>
<dbReference type="GO" id="GO:0005739">
    <property type="term" value="C:mitochondrion"/>
    <property type="evidence" value="ECO:0007669"/>
    <property type="project" value="TreeGrafter"/>
</dbReference>
<sequence>VYFGFAGHYWYRFLDRRFPPSGRHFLLKKLLCEAAVGPPFAASVFFVVGRIESKPWRKSWEELRTNVVLLCLADWCVFIPLQSVNFLYLAPKYRILYVSVISLFYDTFLSYVLHNNDHQMETRDQ</sequence>
<dbReference type="GO" id="GO:0016020">
    <property type="term" value="C:membrane"/>
    <property type="evidence" value="ECO:0007669"/>
    <property type="project" value="UniProtKB-SubCell"/>
</dbReference>
<dbReference type="OrthoDB" id="5345392at2759"/>
<feature type="non-terminal residue" evidence="7">
    <location>
        <position position="125"/>
    </location>
</feature>
<evidence type="ECO:0000256" key="4">
    <source>
        <dbReference type="ARBA" id="ARBA00022989"/>
    </source>
</evidence>
<evidence type="ECO:0000313" key="8">
    <source>
        <dbReference type="Proteomes" id="UP000728032"/>
    </source>
</evidence>
<evidence type="ECO:0000256" key="5">
    <source>
        <dbReference type="ARBA" id="ARBA00023136"/>
    </source>
</evidence>
<evidence type="ECO:0000256" key="2">
    <source>
        <dbReference type="ARBA" id="ARBA00006824"/>
    </source>
</evidence>
<feature type="transmembrane region" description="Helical" evidence="6">
    <location>
        <begin position="95"/>
        <end position="113"/>
    </location>
</feature>
<evidence type="ECO:0000256" key="3">
    <source>
        <dbReference type="ARBA" id="ARBA00022692"/>
    </source>
</evidence>
<proteinExistence type="inferred from homology"/>
<dbReference type="PANTHER" id="PTHR11266:SF8">
    <property type="entry name" value="MPV17-LIKE PROTEIN 2"/>
    <property type="match status" value="1"/>
</dbReference>
<dbReference type="GO" id="GO:0061668">
    <property type="term" value="P:mitochondrial ribosome assembly"/>
    <property type="evidence" value="ECO:0007669"/>
    <property type="project" value="TreeGrafter"/>
</dbReference>
<reference evidence="7" key="1">
    <citation type="submission" date="2020-11" db="EMBL/GenBank/DDBJ databases">
        <authorList>
            <person name="Tran Van P."/>
        </authorList>
    </citation>
    <scope>NUCLEOTIDE SEQUENCE</scope>
</reference>
<evidence type="ECO:0000256" key="6">
    <source>
        <dbReference type="RuleBase" id="RU363053"/>
    </source>
</evidence>
<dbReference type="AlphaFoldDB" id="A0A7R9R2E8"/>
<keyword evidence="3 6" id="KW-0812">Transmembrane</keyword>
<evidence type="ECO:0000313" key="7">
    <source>
        <dbReference type="EMBL" id="CAD7665995.1"/>
    </source>
</evidence>
<dbReference type="EMBL" id="OC965934">
    <property type="protein sequence ID" value="CAD7665995.1"/>
    <property type="molecule type" value="Genomic_DNA"/>
</dbReference>
<protein>
    <recommendedName>
        <fullName evidence="9">Mpv17-like protein</fullName>
    </recommendedName>
</protein>
<keyword evidence="4 6" id="KW-1133">Transmembrane helix</keyword>
<dbReference type="Proteomes" id="UP000728032">
    <property type="component" value="Unassembled WGS sequence"/>
</dbReference>